<dbReference type="GeneID" id="89946751"/>
<dbReference type="InterPro" id="IPR040521">
    <property type="entry name" value="KDZ"/>
</dbReference>
<protein>
    <recommendedName>
        <fullName evidence="4">CxC1-like cysteine cluster associated with KDZ transposases domain-containing protein</fullName>
    </recommendedName>
</protein>
<dbReference type="Pfam" id="PF18758">
    <property type="entry name" value="KDZ"/>
    <property type="match status" value="1"/>
</dbReference>
<dbReference type="PANTHER" id="PTHR33096:SF1">
    <property type="entry name" value="CXC1-LIKE CYSTEINE CLUSTER ASSOCIATED WITH KDZ TRANSPOSASES DOMAIN-CONTAINING PROTEIN"/>
    <property type="match status" value="1"/>
</dbReference>
<dbReference type="RefSeq" id="XP_064679017.1">
    <property type="nucleotide sequence ID" value="XM_064822417.1"/>
</dbReference>
<dbReference type="AlphaFoldDB" id="A0AAN7DCU5"/>
<feature type="compositionally biased region" description="Basic residues" evidence="1">
    <location>
        <begin position="44"/>
        <end position="57"/>
    </location>
</feature>
<evidence type="ECO:0000313" key="3">
    <source>
        <dbReference type="Proteomes" id="UP001304243"/>
    </source>
</evidence>
<evidence type="ECO:0000256" key="1">
    <source>
        <dbReference type="SAM" id="MobiDB-lite"/>
    </source>
</evidence>
<dbReference type="EMBL" id="JASEJX010000021">
    <property type="protein sequence ID" value="KAK4512351.1"/>
    <property type="molecule type" value="Genomic_DNA"/>
</dbReference>
<evidence type="ECO:0008006" key="4">
    <source>
        <dbReference type="Google" id="ProtNLM"/>
    </source>
</evidence>
<feature type="region of interest" description="Disordered" evidence="1">
    <location>
        <begin position="1"/>
        <end position="67"/>
    </location>
</feature>
<reference evidence="2 3" key="1">
    <citation type="submission" date="2022-11" db="EMBL/GenBank/DDBJ databases">
        <title>Mucor velutinosus strain NIH1002 WGS.</title>
        <authorList>
            <person name="Subramanian P."/>
            <person name="Mullikin J.C."/>
            <person name="Segre J.A."/>
            <person name="Zelazny A.M."/>
        </authorList>
    </citation>
    <scope>NUCLEOTIDE SEQUENCE [LARGE SCALE GENOMIC DNA]</scope>
    <source>
        <strain evidence="2 3">NIH1002</strain>
    </source>
</reference>
<dbReference type="PANTHER" id="PTHR33096">
    <property type="entry name" value="CXC2 DOMAIN-CONTAINING PROTEIN"/>
    <property type="match status" value="1"/>
</dbReference>
<keyword evidence="3" id="KW-1185">Reference proteome</keyword>
<name>A0AAN7DCU5_9FUNG</name>
<feature type="region of interest" description="Disordered" evidence="1">
    <location>
        <begin position="904"/>
        <end position="927"/>
    </location>
</feature>
<comment type="caution">
    <text evidence="2">The sequence shown here is derived from an EMBL/GenBank/DDBJ whole genome shotgun (WGS) entry which is preliminary data.</text>
</comment>
<accession>A0AAN7DCU5</accession>
<sequence>MLKNDAAYKIAKRAKKATEEEANKESNKKVIKKMPTNAEEIALKKKKQKARKQRSRSITKSQMMKKSAKTAHAKAIKYINELEKRNRQAVTQPNASLNDNTKQLVHANGAFHFDDDSIDHGFDYIEPSNQRYGFTTIFRQKKQRRIRKDFWAQESVSLKKWYLESHEIHGHADPTLKVPNQLKSTYQCDCSNKKTLEVYCYMLHNHQKIKVDYCMHQPILKKLVLMQMLPSSTIQPKAAVHFAVFEKLMSLKLHGSISNYAFVKTQNVDNLLLSNYGENDFKNLNNGLFNTLQVIYRNLKSHALDDLRLVNHSLYCHACFDGGTVGVVMDGNFQLKRKMNKRNRNDVDLYPSIFSTSYDIAQLWEVEGEVEKFANEKDDAKEELCGLEELDNINNPTFKAGSEKNRKVSNRFDEEGVFSMNCARHGVPIRLYDIYNGEGRKYALAAISHLMSLLGNSQKLLIMYDIICLCKGKLESCIPGLKERAPLYLVTVFHAYAHSMHCQVQHHPRVVNGSGNTDGEGVERFWSTANRFISMIRQMSKFNRKSLLTDVVYHFRQNKMLEIPGQILKKYTNAMKKVSELNITNEKFFALEEQWSEHVEIVMIPATPAGVQILIDKAEQETHVSRYSYYLKLTVEYLLLNDSRDESGRKIEITTKKDINRNNFLVDQIKQLQSVYGYAMINSLDDPALQEHRERIIEVRYNVMNTFVKHLLFAILMKEHKISQPGSFGTAKAARVILSLEILKKKAEAIISMINKFVETSYSTQAEIDRRKKKTVGKEVERIRLYAAENGLDLPTPLNNWHILKRNVEEISILIGEAKRVLGNYESELSSLRGKQNNHFVRMRVLDVARRQRSAKSLLKNISRSKPPVLFASRDASDLLNNVVIFPEVDLSDDGNEIFDNIEDDVVDAGDPNDADPGEGGEPNPEDEILITFQDIEEGS</sequence>
<proteinExistence type="predicted"/>
<dbReference type="Proteomes" id="UP001304243">
    <property type="component" value="Unassembled WGS sequence"/>
</dbReference>
<feature type="compositionally biased region" description="Basic and acidic residues" evidence="1">
    <location>
        <begin position="16"/>
        <end position="28"/>
    </location>
</feature>
<evidence type="ECO:0000313" key="2">
    <source>
        <dbReference type="EMBL" id="KAK4512351.1"/>
    </source>
</evidence>
<gene>
    <name evidence="2" type="ORF">ATC70_003049</name>
</gene>
<organism evidence="2 3">
    <name type="scientific">Mucor velutinosus</name>
    <dbReference type="NCBI Taxonomy" id="708070"/>
    <lineage>
        <taxon>Eukaryota</taxon>
        <taxon>Fungi</taxon>
        <taxon>Fungi incertae sedis</taxon>
        <taxon>Mucoromycota</taxon>
        <taxon>Mucoromycotina</taxon>
        <taxon>Mucoromycetes</taxon>
        <taxon>Mucorales</taxon>
        <taxon>Mucorineae</taxon>
        <taxon>Mucoraceae</taxon>
        <taxon>Mucor</taxon>
    </lineage>
</organism>